<evidence type="ECO:0000313" key="3">
    <source>
        <dbReference type="Proteomes" id="UP000177785"/>
    </source>
</evidence>
<dbReference type="CDD" id="cd02042">
    <property type="entry name" value="ParAB_family"/>
    <property type="match status" value="1"/>
</dbReference>
<dbReference type="InterPro" id="IPR027417">
    <property type="entry name" value="P-loop_NTPase"/>
</dbReference>
<dbReference type="PANTHER" id="PTHR13696">
    <property type="entry name" value="P-LOOP CONTAINING NUCLEOSIDE TRIPHOSPHATE HYDROLASE"/>
    <property type="match status" value="1"/>
</dbReference>
<name>A0A1G2G505_9BACT</name>
<sequence>MTIIFANQKGGVGKSTTAVNVAAYLAALRKKVLLVDIDPQANASSALGYKSPDGWPTVYDALQGACTAREAIRHTKIRGLHLMPANRDLAGATVELLDSPYREASLRKVLEVPYHEYDYIVIDAPPGLGPITINGFVASDAVVIPVQCEYYALEGLAELLGTIQGINQRTGQPIEVMGAVLTMFDRKSKLARAVAADVQEKFPGRVFASVIPKNEALAVAPGFAKTILEYQPYSHGAKMYRALAEEIITLTA</sequence>
<dbReference type="InterPro" id="IPR050678">
    <property type="entry name" value="DNA_Partitioning_ATPase"/>
</dbReference>
<dbReference type="AlphaFoldDB" id="A0A1G2G505"/>
<accession>A0A1G2G505</accession>
<dbReference type="FunFam" id="3.40.50.300:FF:000285">
    <property type="entry name" value="Sporulation initiation inhibitor Soj"/>
    <property type="match status" value="1"/>
</dbReference>
<dbReference type="SUPFAM" id="SSF52540">
    <property type="entry name" value="P-loop containing nucleoside triphosphate hydrolases"/>
    <property type="match status" value="1"/>
</dbReference>
<dbReference type="Pfam" id="PF13614">
    <property type="entry name" value="AAA_31"/>
    <property type="match status" value="1"/>
</dbReference>
<proteinExistence type="predicted"/>
<evidence type="ECO:0000259" key="1">
    <source>
        <dbReference type="Pfam" id="PF13614"/>
    </source>
</evidence>
<organism evidence="2 3">
    <name type="scientific">Candidatus Ryanbacteria bacterium RIFCSPHIGHO2_01_FULL_48_27</name>
    <dbReference type="NCBI Taxonomy" id="1802115"/>
    <lineage>
        <taxon>Bacteria</taxon>
        <taxon>Candidatus Ryaniibacteriota</taxon>
    </lineage>
</organism>
<dbReference type="Proteomes" id="UP000177785">
    <property type="component" value="Unassembled WGS sequence"/>
</dbReference>
<dbReference type="STRING" id="1802115.A2756_03660"/>
<comment type="caution">
    <text evidence="2">The sequence shown here is derived from an EMBL/GenBank/DDBJ whole genome shotgun (WGS) entry which is preliminary data.</text>
</comment>
<dbReference type="EMBL" id="MHNL01000011">
    <property type="protein sequence ID" value="OGZ44938.1"/>
    <property type="molecule type" value="Genomic_DNA"/>
</dbReference>
<dbReference type="Gene3D" id="3.40.50.300">
    <property type="entry name" value="P-loop containing nucleotide triphosphate hydrolases"/>
    <property type="match status" value="1"/>
</dbReference>
<dbReference type="PANTHER" id="PTHR13696:SF52">
    <property type="entry name" value="PARA FAMILY PROTEIN CT_582"/>
    <property type="match status" value="1"/>
</dbReference>
<gene>
    <name evidence="2" type="ORF">A2756_03660</name>
</gene>
<evidence type="ECO:0000313" key="2">
    <source>
        <dbReference type="EMBL" id="OGZ44938.1"/>
    </source>
</evidence>
<feature type="domain" description="AAA" evidence="1">
    <location>
        <begin position="2"/>
        <end position="174"/>
    </location>
</feature>
<dbReference type="InterPro" id="IPR025669">
    <property type="entry name" value="AAA_dom"/>
</dbReference>
<dbReference type="PIRSF" id="PIRSF009320">
    <property type="entry name" value="Nuc_binding_HP_1000"/>
    <property type="match status" value="1"/>
</dbReference>
<reference evidence="2 3" key="1">
    <citation type="journal article" date="2016" name="Nat. Commun.">
        <title>Thousands of microbial genomes shed light on interconnected biogeochemical processes in an aquifer system.</title>
        <authorList>
            <person name="Anantharaman K."/>
            <person name="Brown C.T."/>
            <person name="Hug L.A."/>
            <person name="Sharon I."/>
            <person name="Castelle C.J."/>
            <person name="Probst A.J."/>
            <person name="Thomas B.C."/>
            <person name="Singh A."/>
            <person name="Wilkins M.J."/>
            <person name="Karaoz U."/>
            <person name="Brodie E.L."/>
            <person name="Williams K.H."/>
            <person name="Hubbard S.S."/>
            <person name="Banfield J.F."/>
        </authorList>
    </citation>
    <scope>NUCLEOTIDE SEQUENCE [LARGE SCALE GENOMIC DNA]</scope>
</reference>
<protein>
    <submittedName>
        <fullName evidence="2">Chromosome partitioning protein ParA</fullName>
    </submittedName>
</protein>